<protein>
    <recommendedName>
        <fullName evidence="3">Crp/Fnr family transcriptional regulator</fullName>
    </recommendedName>
</protein>
<dbReference type="SUPFAM" id="SSF51206">
    <property type="entry name" value="cAMP-binding domain-like"/>
    <property type="match status" value="1"/>
</dbReference>
<dbReference type="InterPro" id="IPR014710">
    <property type="entry name" value="RmlC-like_jellyroll"/>
</dbReference>
<reference evidence="2" key="1">
    <citation type="journal article" date="2019" name="Int. J. Syst. Evol. Microbiol.">
        <title>The Global Catalogue of Microorganisms (GCM) 10K type strain sequencing project: providing services to taxonomists for standard genome sequencing and annotation.</title>
        <authorList>
            <consortium name="The Broad Institute Genomics Platform"/>
            <consortium name="The Broad Institute Genome Sequencing Center for Infectious Disease"/>
            <person name="Wu L."/>
            <person name="Ma J."/>
        </authorList>
    </citation>
    <scope>NUCLEOTIDE SEQUENCE [LARGE SCALE GENOMIC DNA]</scope>
    <source>
        <strain evidence="2">KCTC 42866</strain>
    </source>
</reference>
<dbReference type="Proteomes" id="UP001597461">
    <property type="component" value="Unassembled WGS sequence"/>
</dbReference>
<dbReference type="InterPro" id="IPR018490">
    <property type="entry name" value="cNMP-bd_dom_sf"/>
</dbReference>
<name>A0ABW5MGQ4_9SPHI</name>
<accession>A0ABW5MGQ4</accession>
<dbReference type="Gene3D" id="2.60.120.10">
    <property type="entry name" value="Jelly Rolls"/>
    <property type="match status" value="1"/>
</dbReference>
<dbReference type="RefSeq" id="WP_379076995.1">
    <property type="nucleotide sequence ID" value="NZ_JBHULL010000007.1"/>
</dbReference>
<keyword evidence="2" id="KW-1185">Reference proteome</keyword>
<sequence>MKLGYTRYFLKVFLSLLDSKKNRAAIRFLYRHTTFRNISEGETLFEVNSPTANGQVIYVAEGLVNGYISNEGQKSSDIWLGKSGSTYICDDYSYTGYSFNINALENSVIFIIDKCEFEEGCAWYPELDSLFDVYFLSNAINDVNNRNILFRLQDIENRTRLFRQIYPDLYERIPADLLISYLDPDAALDLEQDLHLDDTNNESILNYPWLENSQKSTLLLNKA</sequence>
<comment type="caution">
    <text evidence="1">The sequence shown here is derived from an EMBL/GenBank/DDBJ whole genome shotgun (WGS) entry which is preliminary data.</text>
</comment>
<evidence type="ECO:0008006" key="3">
    <source>
        <dbReference type="Google" id="ProtNLM"/>
    </source>
</evidence>
<dbReference type="EMBL" id="JBHULL010000007">
    <property type="protein sequence ID" value="MFD2582302.1"/>
    <property type="molecule type" value="Genomic_DNA"/>
</dbReference>
<proteinExistence type="predicted"/>
<gene>
    <name evidence="1" type="ORF">ACFSR6_07375</name>
</gene>
<organism evidence="1 2">
    <name type="scientific">Pedobacter vanadiisoli</name>
    <dbReference type="NCBI Taxonomy" id="1761975"/>
    <lineage>
        <taxon>Bacteria</taxon>
        <taxon>Pseudomonadati</taxon>
        <taxon>Bacteroidota</taxon>
        <taxon>Sphingobacteriia</taxon>
        <taxon>Sphingobacteriales</taxon>
        <taxon>Sphingobacteriaceae</taxon>
        <taxon>Pedobacter</taxon>
    </lineage>
</organism>
<evidence type="ECO:0000313" key="1">
    <source>
        <dbReference type="EMBL" id="MFD2582302.1"/>
    </source>
</evidence>
<evidence type="ECO:0000313" key="2">
    <source>
        <dbReference type="Proteomes" id="UP001597461"/>
    </source>
</evidence>